<dbReference type="InterPro" id="IPR013762">
    <property type="entry name" value="Integrase-like_cat_sf"/>
</dbReference>
<dbReference type="SUPFAM" id="SSF56349">
    <property type="entry name" value="DNA breaking-rejoining enzymes"/>
    <property type="match status" value="1"/>
</dbReference>
<dbReference type="Proteomes" id="UP000271590">
    <property type="component" value="Unassembled WGS sequence"/>
</dbReference>
<sequence>MDRWAKPYQAKIEAEIARRRAADPLDPEIAEAQRHLKAVFLAAIPQQHNLVRTVSVHSWNKVLKAFAKDAGVSWTLATHQFRRKFANYAARSQFGDLRYLREHFKHWSMDMTLGYALNESQEVKLYIEIQDELDDIKAGLADSCKQPGKSYCPHETEYDSVTDHSCSSQAALGRNRWKPPMNSSSICAYSTMYVPRGSWMLM</sequence>
<keyword evidence="1" id="KW-0233">DNA recombination</keyword>
<gene>
    <name evidence="2" type="ORF">EH244_12165</name>
</gene>
<proteinExistence type="predicted"/>
<evidence type="ECO:0000256" key="1">
    <source>
        <dbReference type="ARBA" id="ARBA00023172"/>
    </source>
</evidence>
<dbReference type="Gene3D" id="1.10.443.10">
    <property type="entry name" value="Intergrase catalytic core"/>
    <property type="match status" value="1"/>
</dbReference>
<evidence type="ECO:0008006" key="4">
    <source>
        <dbReference type="Google" id="ProtNLM"/>
    </source>
</evidence>
<dbReference type="EMBL" id="RQXU01000006">
    <property type="protein sequence ID" value="RRH88389.1"/>
    <property type="molecule type" value="Genomic_DNA"/>
</dbReference>
<reference evidence="2 3" key="1">
    <citation type="submission" date="2018-11" db="EMBL/GenBank/DDBJ databases">
        <title>The genome of Variovorax sp T529.</title>
        <authorList>
            <person name="Gao J."/>
        </authorList>
    </citation>
    <scope>NUCLEOTIDE SEQUENCE [LARGE SCALE GENOMIC DNA]</scope>
    <source>
        <strain evidence="2 3">T529</strain>
    </source>
</reference>
<dbReference type="GO" id="GO:0003677">
    <property type="term" value="F:DNA binding"/>
    <property type="evidence" value="ECO:0007669"/>
    <property type="project" value="InterPro"/>
</dbReference>
<organism evidence="2 3">
    <name type="scientific">Variovorax beijingensis</name>
    <dbReference type="NCBI Taxonomy" id="2496117"/>
    <lineage>
        <taxon>Bacteria</taxon>
        <taxon>Pseudomonadati</taxon>
        <taxon>Pseudomonadota</taxon>
        <taxon>Betaproteobacteria</taxon>
        <taxon>Burkholderiales</taxon>
        <taxon>Comamonadaceae</taxon>
        <taxon>Variovorax</taxon>
    </lineage>
</organism>
<evidence type="ECO:0000313" key="3">
    <source>
        <dbReference type="Proteomes" id="UP000271590"/>
    </source>
</evidence>
<protein>
    <recommendedName>
        <fullName evidence="4">Phage integrase family protein</fullName>
    </recommendedName>
</protein>
<dbReference type="GO" id="GO:0015074">
    <property type="term" value="P:DNA integration"/>
    <property type="evidence" value="ECO:0007669"/>
    <property type="project" value="InterPro"/>
</dbReference>
<dbReference type="InterPro" id="IPR011010">
    <property type="entry name" value="DNA_brk_join_enz"/>
</dbReference>
<name>A0A3P3EPS2_9BURK</name>
<comment type="caution">
    <text evidence="2">The sequence shown here is derived from an EMBL/GenBank/DDBJ whole genome shotgun (WGS) entry which is preliminary data.</text>
</comment>
<evidence type="ECO:0000313" key="2">
    <source>
        <dbReference type="EMBL" id="RRH88389.1"/>
    </source>
</evidence>
<dbReference type="AlphaFoldDB" id="A0A3P3EPS2"/>
<dbReference type="RefSeq" id="WP_124958661.1">
    <property type="nucleotide sequence ID" value="NZ_RQXU01000006.1"/>
</dbReference>
<accession>A0A3P3EPS2</accession>
<dbReference type="GO" id="GO:0006310">
    <property type="term" value="P:DNA recombination"/>
    <property type="evidence" value="ECO:0007669"/>
    <property type="project" value="UniProtKB-KW"/>
</dbReference>